<proteinExistence type="inferred from homology"/>
<dbReference type="PRINTS" id="PR00717">
    <property type="entry name" value="GPCRKINASE"/>
</dbReference>
<keyword evidence="4 20" id="KW-0723">Serine/threonine-protein kinase</keyword>
<dbReference type="OrthoDB" id="354826at2759"/>
<evidence type="ECO:0000256" key="10">
    <source>
        <dbReference type="ARBA" id="ARBA00022840"/>
    </source>
</evidence>
<dbReference type="Gene3D" id="1.10.510.10">
    <property type="entry name" value="Transferase(Phosphotransferase) domain 1"/>
    <property type="match status" value="1"/>
</dbReference>
<dbReference type="PANTHER" id="PTHR24355:SF12">
    <property type="entry name" value="RHODOPSIN KINASE GRK7"/>
    <property type="match status" value="1"/>
</dbReference>
<dbReference type="GO" id="GO:0050254">
    <property type="term" value="F:rhodopsin kinase activity"/>
    <property type="evidence" value="ECO:0007669"/>
    <property type="project" value="UniProtKB-EC"/>
</dbReference>
<dbReference type="GO" id="GO:0007601">
    <property type="term" value="P:visual perception"/>
    <property type="evidence" value="ECO:0007669"/>
    <property type="project" value="UniProtKB-KW"/>
</dbReference>
<dbReference type="Proteomes" id="UP000515152">
    <property type="component" value="Chromosome 22"/>
</dbReference>
<organism evidence="24 25">
    <name type="scientific">Clupea harengus</name>
    <name type="common">Atlantic herring</name>
    <dbReference type="NCBI Taxonomy" id="7950"/>
    <lineage>
        <taxon>Eukaryota</taxon>
        <taxon>Metazoa</taxon>
        <taxon>Chordata</taxon>
        <taxon>Craniata</taxon>
        <taxon>Vertebrata</taxon>
        <taxon>Euteleostomi</taxon>
        <taxon>Actinopterygii</taxon>
        <taxon>Neopterygii</taxon>
        <taxon>Teleostei</taxon>
        <taxon>Clupei</taxon>
        <taxon>Clupeiformes</taxon>
        <taxon>Clupeoidei</taxon>
        <taxon>Clupeidae</taxon>
        <taxon>Clupea</taxon>
    </lineage>
</organism>
<dbReference type="PANTHER" id="PTHR24355">
    <property type="entry name" value="G PROTEIN-COUPLED RECEPTOR KINASE/RIBOSOMAL PROTEIN S6 KINASE"/>
    <property type="match status" value="1"/>
</dbReference>
<evidence type="ECO:0000256" key="9">
    <source>
        <dbReference type="ARBA" id="ARBA00022777"/>
    </source>
</evidence>
<dbReference type="GO" id="GO:0016020">
    <property type="term" value="C:membrane"/>
    <property type="evidence" value="ECO:0007669"/>
    <property type="project" value="UniProtKB-SubCell"/>
</dbReference>
<dbReference type="InterPro" id="IPR008271">
    <property type="entry name" value="Ser/Thr_kinase_AS"/>
</dbReference>
<feature type="binding site" evidence="19">
    <location>
        <position position="217"/>
    </location>
    <ligand>
        <name>ATP</name>
        <dbReference type="ChEBI" id="CHEBI:30616"/>
    </ligand>
</feature>
<accession>A0A6P3VUQ7</accession>
<evidence type="ECO:0000256" key="11">
    <source>
        <dbReference type="ARBA" id="ARBA00023136"/>
    </source>
</evidence>
<name>A0A6P3VUQ7_CLUHA</name>
<dbReference type="GO" id="GO:0007603">
    <property type="term" value="P:phototransduction, visible light"/>
    <property type="evidence" value="ECO:0007669"/>
    <property type="project" value="Ensembl"/>
</dbReference>
<dbReference type="AlphaFoldDB" id="A0A6P3VUQ7"/>
<dbReference type="Gene3D" id="1.10.167.10">
    <property type="entry name" value="Regulator of G-protein Signalling 4, domain 2"/>
    <property type="match status" value="1"/>
</dbReference>
<dbReference type="InterPro" id="IPR036305">
    <property type="entry name" value="RGS_sf"/>
</dbReference>
<evidence type="ECO:0000256" key="13">
    <source>
        <dbReference type="ARBA" id="ARBA00023289"/>
    </source>
</evidence>
<evidence type="ECO:0000256" key="18">
    <source>
        <dbReference type="PIRSR" id="PIRSR600239-51"/>
    </source>
</evidence>
<comment type="catalytic activity">
    <reaction evidence="16">
        <text>L-threonyl-[rhodopsin] + ATP = O-phospho-L-threonyl-[rhodopsin] + ADP + H(+)</text>
        <dbReference type="Rhea" id="RHEA:56552"/>
        <dbReference type="Rhea" id="RHEA-COMP:14596"/>
        <dbReference type="Rhea" id="RHEA-COMP:14597"/>
        <dbReference type="ChEBI" id="CHEBI:15378"/>
        <dbReference type="ChEBI" id="CHEBI:30013"/>
        <dbReference type="ChEBI" id="CHEBI:30616"/>
        <dbReference type="ChEBI" id="CHEBI:61977"/>
        <dbReference type="ChEBI" id="CHEBI:456216"/>
        <dbReference type="EC" id="2.7.11.14"/>
    </reaction>
</comment>
<evidence type="ECO:0000256" key="17">
    <source>
        <dbReference type="ARBA" id="ARBA00049249"/>
    </source>
</evidence>
<evidence type="ECO:0000256" key="5">
    <source>
        <dbReference type="ARBA" id="ARBA00022553"/>
    </source>
</evidence>
<keyword evidence="7 20" id="KW-0808">Transferase</keyword>
<keyword evidence="12" id="KW-0449">Lipoprotein</keyword>
<keyword evidence="13" id="KW-0636">Prenylation</keyword>
<dbReference type="PROSITE" id="PS51285">
    <property type="entry name" value="AGC_KINASE_CTER"/>
    <property type="match status" value="1"/>
</dbReference>
<dbReference type="SMART" id="SM00315">
    <property type="entry name" value="RGS"/>
    <property type="match status" value="1"/>
</dbReference>
<feature type="domain" description="Protein kinase" evidence="21">
    <location>
        <begin position="188"/>
        <end position="453"/>
    </location>
</feature>
<evidence type="ECO:0000256" key="2">
    <source>
        <dbReference type="ARBA" id="ARBA00009793"/>
    </source>
</evidence>
<comment type="subcellular location">
    <subcellularLocation>
        <location evidence="1">Membrane</location>
        <topology evidence="1">Lipid-anchor</topology>
    </subcellularLocation>
</comment>
<dbReference type="PROSITE" id="PS50132">
    <property type="entry name" value="RGS"/>
    <property type="match status" value="1"/>
</dbReference>
<keyword evidence="9 20" id="KW-0418">Kinase</keyword>
<dbReference type="PROSITE" id="PS50011">
    <property type="entry name" value="PROTEIN_KINASE_DOM"/>
    <property type="match status" value="1"/>
</dbReference>
<keyword evidence="24" id="KW-1185">Reference proteome</keyword>
<evidence type="ECO:0000256" key="3">
    <source>
        <dbReference type="ARBA" id="ARBA00022481"/>
    </source>
</evidence>
<dbReference type="RefSeq" id="XP_012681772.1">
    <property type="nucleotide sequence ID" value="XM_012826318.3"/>
</dbReference>
<dbReference type="GO" id="GO:0009881">
    <property type="term" value="F:photoreceptor activity"/>
    <property type="evidence" value="ECO:0007669"/>
    <property type="project" value="Ensembl"/>
</dbReference>
<keyword evidence="5" id="KW-0597">Phosphoprotein</keyword>
<evidence type="ECO:0000259" key="23">
    <source>
        <dbReference type="PROSITE" id="PS51285"/>
    </source>
</evidence>
<evidence type="ECO:0000313" key="25">
    <source>
        <dbReference type="RefSeq" id="XP_012681772.1"/>
    </source>
</evidence>
<comment type="catalytic activity">
    <reaction evidence="17">
        <text>L-seryl-[rhodopsin] + ATP = O-phospho-L-seryl-[rhodopsin] + ADP + H(+)</text>
        <dbReference type="Rhea" id="RHEA:23356"/>
        <dbReference type="Rhea" id="RHEA-COMP:14594"/>
        <dbReference type="Rhea" id="RHEA-COMP:14595"/>
        <dbReference type="ChEBI" id="CHEBI:15378"/>
        <dbReference type="ChEBI" id="CHEBI:29999"/>
        <dbReference type="ChEBI" id="CHEBI:30616"/>
        <dbReference type="ChEBI" id="CHEBI:83421"/>
        <dbReference type="ChEBI" id="CHEBI:456216"/>
        <dbReference type="EC" id="2.7.11.14"/>
    </reaction>
</comment>
<dbReference type="InterPro" id="IPR017441">
    <property type="entry name" value="Protein_kinase_ATP_BS"/>
</dbReference>
<reference evidence="25" key="1">
    <citation type="submission" date="2025-08" db="UniProtKB">
        <authorList>
            <consortium name="RefSeq"/>
        </authorList>
    </citation>
    <scope>IDENTIFICATION</scope>
</reference>
<keyword evidence="6" id="KW-0716">Sensory transduction</keyword>
<dbReference type="GO" id="GO:0005737">
    <property type="term" value="C:cytoplasm"/>
    <property type="evidence" value="ECO:0007669"/>
    <property type="project" value="TreeGrafter"/>
</dbReference>
<evidence type="ECO:0000256" key="8">
    <source>
        <dbReference type="ARBA" id="ARBA00022741"/>
    </source>
</evidence>
<gene>
    <name evidence="25" type="primary">grk7a</name>
</gene>
<evidence type="ECO:0000259" key="22">
    <source>
        <dbReference type="PROSITE" id="PS50132"/>
    </source>
</evidence>
<comment type="function">
    <text evidence="15">Retina-specific kinase involved in the shutoff of the photoresponse and adaptation to changing light conditions via cone opsin phosphorylation, including rhodopsin (RHO).</text>
</comment>
<dbReference type="InterPro" id="IPR000239">
    <property type="entry name" value="GPCR_kinase"/>
</dbReference>
<evidence type="ECO:0000256" key="16">
    <source>
        <dbReference type="ARBA" id="ARBA00048717"/>
    </source>
</evidence>
<evidence type="ECO:0000256" key="12">
    <source>
        <dbReference type="ARBA" id="ARBA00023288"/>
    </source>
</evidence>
<dbReference type="PROSITE" id="PS00107">
    <property type="entry name" value="PROTEIN_KINASE_ATP"/>
    <property type="match status" value="1"/>
</dbReference>
<dbReference type="InterPro" id="IPR044926">
    <property type="entry name" value="RGS_subdomain_2"/>
</dbReference>
<evidence type="ECO:0000256" key="1">
    <source>
        <dbReference type="ARBA" id="ARBA00004635"/>
    </source>
</evidence>
<dbReference type="GO" id="GO:0009966">
    <property type="term" value="P:regulation of signal transduction"/>
    <property type="evidence" value="ECO:0007669"/>
    <property type="project" value="TreeGrafter"/>
</dbReference>
<feature type="domain" description="AGC-kinase C-terminal" evidence="23">
    <location>
        <begin position="454"/>
        <end position="519"/>
    </location>
</feature>
<dbReference type="InterPro" id="IPR000961">
    <property type="entry name" value="AGC-kinase_C"/>
</dbReference>
<dbReference type="CTD" id="566120"/>
<sequence>MCDMGGLDNLVQNTAYLKAQGGDDKEMKKRRRSLSLPKQDQLAAVRAEVDKNYESLCEQQPIGKKFFRDYLKQASPDYVTAATFLDDLTDWELSLPGPAKDKLKTNIINTFCKEGSKNYMAFLTGEALDKCKGVTEKDFDEVMVTKVRAGTREYLKGTPFTDYQTSPFFDKFLQWKEFEKQPISDKYFYEFRTLGKGGFGEVCAVQVKNTGQMYACKKLDKKRLKKKHGEKMALLEKKILEKVASEFIVCLAYAYDTKEHLCLTMSLMNGGDLKYHIYFMGEKGIEMDRIIYYTAQITTGIMHLHAMDIVYRDMKPENVLLDSLGQCRLSDLGLAVELPAGKTITQKAGTGQYMAPEILTDIPYRTSVDWWALGISIYEMVAGYTTFKGSPDKKPVAEKEEVQRRIINEQPTFEHKNFDAPIKDVITQFLQKKIDDRLGCKNNCEDPRKHEFFKSINFPRLEAGLTEPPWVPKPNVVYAKDTGDIAEFSEIKGIVFDDKDNKFFKEFSTGAVAISWQQEQIATGLFDELNDPNRKESAAGLDDEKKSGTCALL</sequence>
<protein>
    <recommendedName>
        <fullName evidence="20">G protein-coupled receptor kinase</fullName>
        <ecNumber evidence="20">2.7.11.-</ecNumber>
    </recommendedName>
</protein>
<dbReference type="InterPro" id="IPR011009">
    <property type="entry name" value="Kinase-like_dom_sf"/>
</dbReference>
<dbReference type="GO" id="GO:0005524">
    <property type="term" value="F:ATP binding"/>
    <property type="evidence" value="ECO:0007669"/>
    <property type="project" value="UniProtKB-UniRule"/>
</dbReference>
<dbReference type="FunFam" id="1.10.510.10:FF:000074">
    <property type="entry name" value="G protein-coupled receptor kinase"/>
    <property type="match status" value="1"/>
</dbReference>
<keyword evidence="14" id="KW-0844">Vision</keyword>
<comment type="similarity">
    <text evidence="2 20">Belongs to the protein kinase superfamily. AGC Ser/Thr protein kinase family. GPRK subfamily.</text>
</comment>
<dbReference type="Pfam" id="PF00069">
    <property type="entry name" value="Pkinase"/>
    <property type="match status" value="1"/>
</dbReference>
<evidence type="ECO:0000256" key="7">
    <source>
        <dbReference type="ARBA" id="ARBA00022679"/>
    </source>
</evidence>
<evidence type="ECO:0000256" key="6">
    <source>
        <dbReference type="ARBA" id="ARBA00022606"/>
    </source>
</evidence>
<keyword evidence="11" id="KW-0472">Membrane</keyword>
<dbReference type="EC" id="2.7.11.-" evidence="20"/>
<dbReference type="SUPFAM" id="SSF56112">
    <property type="entry name" value="Protein kinase-like (PK-like)"/>
    <property type="match status" value="1"/>
</dbReference>
<evidence type="ECO:0000313" key="24">
    <source>
        <dbReference type="Proteomes" id="UP000515152"/>
    </source>
</evidence>
<dbReference type="SMART" id="SM00220">
    <property type="entry name" value="S_TKc"/>
    <property type="match status" value="1"/>
</dbReference>
<keyword evidence="3" id="KW-0488">Methylation</keyword>
<feature type="active site" description="Proton acceptor" evidence="18">
    <location>
        <position position="313"/>
    </location>
</feature>
<evidence type="ECO:0000256" key="20">
    <source>
        <dbReference type="RuleBase" id="RU000308"/>
    </source>
</evidence>
<dbReference type="Pfam" id="PF00615">
    <property type="entry name" value="RGS"/>
    <property type="match status" value="1"/>
</dbReference>
<dbReference type="GeneID" id="105899175"/>
<evidence type="ECO:0000256" key="4">
    <source>
        <dbReference type="ARBA" id="ARBA00022527"/>
    </source>
</evidence>
<dbReference type="KEGG" id="char:105899175"/>
<dbReference type="PROSITE" id="PS00108">
    <property type="entry name" value="PROTEIN_KINASE_ST"/>
    <property type="match status" value="1"/>
</dbReference>
<evidence type="ECO:0000256" key="14">
    <source>
        <dbReference type="ARBA" id="ARBA00023305"/>
    </source>
</evidence>
<dbReference type="InterPro" id="IPR016137">
    <property type="entry name" value="RGS"/>
</dbReference>
<keyword evidence="8 19" id="KW-0547">Nucleotide-binding</keyword>
<evidence type="ECO:0000256" key="15">
    <source>
        <dbReference type="ARBA" id="ARBA00037736"/>
    </source>
</evidence>
<evidence type="ECO:0000256" key="19">
    <source>
        <dbReference type="PROSITE-ProRule" id="PRU10141"/>
    </source>
</evidence>
<dbReference type="SUPFAM" id="SSF48097">
    <property type="entry name" value="Regulator of G-protein signaling, RGS"/>
    <property type="match status" value="1"/>
</dbReference>
<dbReference type="GO" id="GO:0036368">
    <property type="term" value="P:cone photoresponse recovery"/>
    <property type="evidence" value="ECO:0007669"/>
    <property type="project" value="Ensembl"/>
</dbReference>
<evidence type="ECO:0000259" key="21">
    <source>
        <dbReference type="PROSITE" id="PS50011"/>
    </source>
</evidence>
<feature type="domain" description="RGS" evidence="22">
    <location>
        <begin position="59"/>
        <end position="173"/>
    </location>
</feature>
<keyword evidence="10 19" id="KW-0067">ATP-binding</keyword>
<dbReference type="InterPro" id="IPR000719">
    <property type="entry name" value="Prot_kinase_dom"/>
</dbReference>
<dbReference type="Gene3D" id="3.30.200.20">
    <property type="entry name" value="Phosphorylase Kinase, domain 1"/>
    <property type="match status" value="1"/>
</dbReference>
<dbReference type="SMART" id="SM00133">
    <property type="entry name" value="S_TK_X"/>
    <property type="match status" value="1"/>
</dbReference>